<reference evidence="2" key="2">
    <citation type="submission" date="2020-11" db="EMBL/GenBank/DDBJ databases">
        <authorList>
            <person name="McCartney M.A."/>
            <person name="Auch B."/>
            <person name="Kono T."/>
            <person name="Mallez S."/>
            <person name="Becker A."/>
            <person name="Gohl D.M."/>
            <person name="Silverstein K.A.T."/>
            <person name="Koren S."/>
            <person name="Bechman K.B."/>
            <person name="Herman A."/>
            <person name="Abrahante J.E."/>
            <person name="Garbe J."/>
        </authorList>
    </citation>
    <scope>NUCLEOTIDE SEQUENCE</scope>
    <source>
        <strain evidence="2">Duluth1</strain>
        <tissue evidence="2">Whole animal</tissue>
    </source>
</reference>
<sequence length="74" mass="8367">MNIGGVHSMLEFCKTLPKLVSFVHISTAYANCDRNKIDEEVYEPPLKPRQLLDACSCVSCISVLFHSWLELILV</sequence>
<evidence type="ECO:0000313" key="3">
    <source>
        <dbReference type="Proteomes" id="UP000828390"/>
    </source>
</evidence>
<organism evidence="2 3">
    <name type="scientific">Dreissena polymorpha</name>
    <name type="common">Zebra mussel</name>
    <name type="synonym">Mytilus polymorpha</name>
    <dbReference type="NCBI Taxonomy" id="45954"/>
    <lineage>
        <taxon>Eukaryota</taxon>
        <taxon>Metazoa</taxon>
        <taxon>Spiralia</taxon>
        <taxon>Lophotrochozoa</taxon>
        <taxon>Mollusca</taxon>
        <taxon>Bivalvia</taxon>
        <taxon>Autobranchia</taxon>
        <taxon>Heteroconchia</taxon>
        <taxon>Euheterodonta</taxon>
        <taxon>Imparidentia</taxon>
        <taxon>Neoheterodontei</taxon>
        <taxon>Myida</taxon>
        <taxon>Dreissenoidea</taxon>
        <taxon>Dreissenidae</taxon>
        <taxon>Dreissena</taxon>
    </lineage>
</organism>
<protein>
    <recommendedName>
        <fullName evidence="1">Thioester reductase (TE) domain-containing protein</fullName>
    </recommendedName>
</protein>
<gene>
    <name evidence="2" type="ORF">DPMN_010533</name>
</gene>
<accession>A0A9D4MYX6</accession>
<comment type="caution">
    <text evidence="2">The sequence shown here is derived from an EMBL/GenBank/DDBJ whole genome shotgun (WGS) entry which is preliminary data.</text>
</comment>
<dbReference type="Gene3D" id="3.40.50.720">
    <property type="entry name" value="NAD(P)-binding Rossmann-like Domain"/>
    <property type="match status" value="1"/>
</dbReference>
<evidence type="ECO:0000313" key="2">
    <source>
        <dbReference type="EMBL" id="KAH3886522.1"/>
    </source>
</evidence>
<dbReference type="AlphaFoldDB" id="A0A9D4MYX6"/>
<name>A0A9D4MYX6_DREPO</name>
<feature type="domain" description="Thioester reductase (TE)" evidence="1">
    <location>
        <begin position="1"/>
        <end position="50"/>
    </location>
</feature>
<keyword evidence="3" id="KW-1185">Reference proteome</keyword>
<proteinExistence type="predicted"/>
<dbReference type="Pfam" id="PF07993">
    <property type="entry name" value="NAD_binding_4"/>
    <property type="match status" value="1"/>
</dbReference>
<evidence type="ECO:0000259" key="1">
    <source>
        <dbReference type="Pfam" id="PF07993"/>
    </source>
</evidence>
<reference evidence="2" key="1">
    <citation type="journal article" date="2019" name="bioRxiv">
        <title>The Genome of the Zebra Mussel, Dreissena polymorpha: A Resource for Invasive Species Research.</title>
        <authorList>
            <person name="McCartney M.A."/>
            <person name="Auch B."/>
            <person name="Kono T."/>
            <person name="Mallez S."/>
            <person name="Zhang Y."/>
            <person name="Obille A."/>
            <person name="Becker A."/>
            <person name="Abrahante J.E."/>
            <person name="Garbe J."/>
            <person name="Badalamenti J.P."/>
            <person name="Herman A."/>
            <person name="Mangelson H."/>
            <person name="Liachko I."/>
            <person name="Sullivan S."/>
            <person name="Sone E.D."/>
            <person name="Koren S."/>
            <person name="Silverstein K.A.T."/>
            <person name="Beckman K.B."/>
            <person name="Gohl D.M."/>
        </authorList>
    </citation>
    <scope>NUCLEOTIDE SEQUENCE</scope>
    <source>
        <strain evidence="2">Duluth1</strain>
        <tissue evidence="2">Whole animal</tissue>
    </source>
</reference>
<dbReference type="EMBL" id="JAIWYP010000001">
    <property type="protein sequence ID" value="KAH3886522.1"/>
    <property type="molecule type" value="Genomic_DNA"/>
</dbReference>
<dbReference type="InterPro" id="IPR013120">
    <property type="entry name" value="FAR_NAD-bd"/>
</dbReference>
<dbReference type="Proteomes" id="UP000828390">
    <property type="component" value="Unassembled WGS sequence"/>
</dbReference>